<reference evidence="6" key="1">
    <citation type="submission" date="2014-09" db="EMBL/GenBank/DDBJ databases">
        <authorList>
            <person name="Mudge J."/>
            <person name="Ramaraj T."/>
            <person name="Lindquist I.E."/>
            <person name="Bharti A.K."/>
            <person name="Sundararajan A."/>
            <person name="Cameron C.T."/>
            <person name="Woodward J.E."/>
            <person name="May G.D."/>
            <person name="Brubaker C."/>
            <person name="Broadhvest J."/>
            <person name="Wilkins T.A."/>
        </authorList>
    </citation>
    <scope>NUCLEOTIDE SEQUENCE</scope>
    <source>
        <strain evidence="6">cv. AKA8401</strain>
    </source>
</reference>
<feature type="region of interest" description="Disordered" evidence="2">
    <location>
        <begin position="1"/>
        <end position="125"/>
    </location>
</feature>
<dbReference type="InterPro" id="IPR012677">
    <property type="entry name" value="Nucleotide-bd_a/b_plait_sf"/>
</dbReference>
<feature type="region of interest" description="Disordered" evidence="2">
    <location>
        <begin position="456"/>
        <end position="481"/>
    </location>
</feature>
<dbReference type="InterPro" id="IPR001202">
    <property type="entry name" value="WW_dom"/>
</dbReference>
<dbReference type="Proteomes" id="UP000032142">
    <property type="component" value="Unassembled WGS sequence"/>
</dbReference>
<sequence>MSRYNSINTDTNTNFNDKFDAQDPYQHRRRSPSNFRGSGGGGGHRPFDSPPRQHHNSGGGGGGFRPIGGGGGGGGFRPMAGGFEGNYPNPSPHHLQPAHTGQKRPFPFSGRGGGSPNRDRFGGAGGGGNFAKLFVGSVPRTAREEDIRHLFEEHGDVIEVALIKDKKTGQPQGMCAERLIGANLSSSSSQFVFDTSSALGFNQSSSQIPTVGHQISPLQKPLGSPQNLPPSFQLHPQAPMSYSQTQTSHVGQLQVPPASHTPFSQALPSQHLAGLSGQLSASRPLVQPNVSSGAALQNPLNVNLPPNSAASAANQQQLPAPNQQQPLQPLQQSPSQLAQMLSQQTQTLQASFQSSQQAFSQLQQQLQLMQPSNQNMTLQQNSQASKHQWAGMMPQAVGSAPAKTPGTDVPSSASAAMKPVVECHWTEHTSPDGFKYYHNSLTRESKWEKPEELTLFEQQQQQQQKPPVQQPQTQLHAAQQASQQAQLQTQLQTQIRHPHQLQQPIYPTAYPASGVRNQQSTQELGYGQLPVAPSPNDPSRFQQGLQMGLEIGS</sequence>
<feature type="domain" description="RRM" evidence="4">
    <location>
        <begin position="131"/>
        <end position="173"/>
    </location>
</feature>
<evidence type="ECO:0000313" key="5">
    <source>
        <dbReference type="EMBL" id="KHG07790.1"/>
    </source>
</evidence>
<dbReference type="InterPro" id="IPR036020">
    <property type="entry name" value="WW_dom_sf"/>
</dbReference>
<evidence type="ECO:0000256" key="1">
    <source>
        <dbReference type="PROSITE-ProRule" id="PRU00176"/>
    </source>
</evidence>
<feature type="region of interest" description="Disordered" evidence="2">
    <location>
        <begin position="297"/>
        <end position="342"/>
    </location>
</feature>
<feature type="region of interest" description="Disordered" evidence="2">
    <location>
        <begin position="396"/>
        <end position="415"/>
    </location>
</feature>
<proteinExistence type="predicted"/>
<feature type="compositionally biased region" description="Gly residues" evidence="2">
    <location>
        <begin position="57"/>
        <end position="76"/>
    </location>
</feature>
<feature type="region of interest" description="Disordered" evidence="2">
    <location>
        <begin position="504"/>
        <end position="553"/>
    </location>
</feature>
<dbReference type="SMART" id="SM00456">
    <property type="entry name" value="WW"/>
    <property type="match status" value="1"/>
</dbReference>
<name>A0A0B0N4S8_GOSAR</name>
<dbReference type="SUPFAM" id="SSF51045">
    <property type="entry name" value="WW domain"/>
    <property type="match status" value="1"/>
</dbReference>
<dbReference type="SUPFAM" id="SSF54928">
    <property type="entry name" value="RNA-binding domain, RBD"/>
    <property type="match status" value="1"/>
</dbReference>
<protein>
    <submittedName>
        <fullName evidence="5">Flowering time control FCA-like protein</fullName>
    </submittedName>
</protein>
<dbReference type="Gene3D" id="2.20.70.10">
    <property type="match status" value="1"/>
</dbReference>
<dbReference type="InterPro" id="IPR035979">
    <property type="entry name" value="RBD_domain_sf"/>
</dbReference>
<feature type="compositionally biased region" description="Polar residues" evidence="2">
    <location>
        <begin position="240"/>
        <end position="251"/>
    </location>
</feature>
<dbReference type="PROSITE" id="PS50102">
    <property type="entry name" value="RRM"/>
    <property type="match status" value="1"/>
</dbReference>
<dbReference type="EMBL" id="JRRC01482068">
    <property type="protein sequence ID" value="KHG07790.1"/>
    <property type="molecule type" value="Genomic_DNA"/>
</dbReference>
<evidence type="ECO:0000256" key="2">
    <source>
        <dbReference type="SAM" id="MobiDB-lite"/>
    </source>
</evidence>
<feature type="domain" description="WW" evidence="3">
    <location>
        <begin position="419"/>
        <end position="452"/>
    </location>
</feature>
<evidence type="ECO:0000313" key="6">
    <source>
        <dbReference type="Proteomes" id="UP000032142"/>
    </source>
</evidence>
<evidence type="ECO:0000259" key="3">
    <source>
        <dbReference type="PROSITE" id="PS50020"/>
    </source>
</evidence>
<dbReference type="InterPro" id="IPR000504">
    <property type="entry name" value="RRM_dom"/>
</dbReference>
<feature type="compositionally biased region" description="Low complexity" evidence="2">
    <location>
        <begin position="458"/>
        <end position="481"/>
    </location>
</feature>
<organism evidence="5 6">
    <name type="scientific">Gossypium arboreum</name>
    <name type="common">Tree cotton</name>
    <name type="synonym">Gossypium nanking</name>
    <dbReference type="NCBI Taxonomy" id="29729"/>
    <lineage>
        <taxon>Eukaryota</taxon>
        <taxon>Viridiplantae</taxon>
        <taxon>Streptophyta</taxon>
        <taxon>Embryophyta</taxon>
        <taxon>Tracheophyta</taxon>
        <taxon>Spermatophyta</taxon>
        <taxon>Magnoliopsida</taxon>
        <taxon>eudicotyledons</taxon>
        <taxon>Gunneridae</taxon>
        <taxon>Pentapetalae</taxon>
        <taxon>rosids</taxon>
        <taxon>malvids</taxon>
        <taxon>Malvales</taxon>
        <taxon>Malvaceae</taxon>
        <taxon>Malvoideae</taxon>
        <taxon>Gossypium</taxon>
    </lineage>
</organism>
<accession>A0A0B0N4S8</accession>
<gene>
    <name evidence="5" type="ORF">F383_12520</name>
</gene>
<evidence type="ECO:0000259" key="4">
    <source>
        <dbReference type="PROSITE" id="PS50102"/>
    </source>
</evidence>
<dbReference type="Pfam" id="PF00076">
    <property type="entry name" value="RRM_1"/>
    <property type="match status" value="1"/>
</dbReference>
<keyword evidence="1" id="KW-0694">RNA-binding</keyword>
<comment type="caution">
    <text evidence="5">The sequence shown here is derived from an EMBL/GenBank/DDBJ whole genome shotgun (WGS) entry which is preliminary data.</text>
</comment>
<dbReference type="AlphaFoldDB" id="A0A0B0N4S8"/>
<dbReference type="Gene3D" id="3.30.70.330">
    <property type="match status" value="1"/>
</dbReference>
<dbReference type="Pfam" id="PF00397">
    <property type="entry name" value="WW"/>
    <property type="match status" value="1"/>
</dbReference>
<keyword evidence="6" id="KW-1185">Reference proteome</keyword>
<dbReference type="PROSITE" id="PS50020">
    <property type="entry name" value="WW_DOMAIN_2"/>
    <property type="match status" value="1"/>
</dbReference>
<dbReference type="GO" id="GO:0003723">
    <property type="term" value="F:RNA binding"/>
    <property type="evidence" value="ECO:0007669"/>
    <property type="project" value="UniProtKB-UniRule"/>
</dbReference>
<dbReference type="CDD" id="cd00201">
    <property type="entry name" value="WW"/>
    <property type="match status" value="1"/>
</dbReference>
<feature type="region of interest" description="Disordered" evidence="2">
    <location>
        <begin position="206"/>
        <end position="265"/>
    </location>
</feature>